<comment type="caution">
    <text evidence="1">The sequence shown here is derived from an EMBL/GenBank/DDBJ whole genome shotgun (WGS) entry which is preliminary data.</text>
</comment>
<keyword evidence="2" id="KW-1185">Reference proteome</keyword>
<evidence type="ECO:0000313" key="1">
    <source>
        <dbReference type="EMBL" id="RNI39921.1"/>
    </source>
</evidence>
<proteinExistence type="predicted"/>
<gene>
    <name evidence="1" type="ORF">EFY79_01060</name>
</gene>
<dbReference type="Proteomes" id="UP000267223">
    <property type="component" value="Unassembled WGS sequence"/>
</dbReference>
<sequence length="67" mass="7909">MVNKFSFSNLLSFLTDWQQRVHRRRKHFKFINSHKGPGTVKEQINQPFILLIRNLIDDVLSVSITAK</sequence>
<protein>
    <submittedName>
        <fullName evidence="1">Uncharacterized protein</fullName>
    </submittedName>
</protein>
<dbReference type="AlphaFoldDB" id="A0A3M9NQ40"/>
<accession>A0A3M9NQ40</accession>
<evidence type="ECO:0000313" key="2">
    <source>
        <dbReference type="Proteomes" id="UP000267223"/>
    </source>
</evidence>
<organism evidence="1 2">
    <name type="scientific">Hanamia caeni</name>
    <dbReference type="NCBI Taxonomy" id="2294116"/>
    <lineage>
        <taxon>Bacteria</taxon>
        <taxon>Pseudomonadati</taxon>
        <taxon>Bacteroidota</taxon>
        <taxon>Chitinophagia</taxon>
        <taxon>Chitinophagales</taxon>
        <taxon>Chitinophagaceae</taxon>
        <taxon>Hanamia</taxon>
    </lineage>
</organism>
<reference evidence="1 2" key="1">
    <citation type="submission" date="2018-11" db="EMBL/GenBank/DDBJ databases">
        <title>Draft genome sequence of Ferruginibacter sp. BO-59.</title>
        <authorList>
            <person name="Im W.T."/>
        </authorList>
    </citation>
    <scope>NUCLEOTIDE SEQUENCE [LARGE SCALE GENOMIC DNA]</scope>
    <source>
        <strain evidence="1 2">BO-59</strain>
    </source>
</reference>
<dbReference type="EMBL" id="RJJR01000001">
    <property type="protein sequence ID" value="RNI39921.1"/>
    <property type="molecule type" value="Genomic_DNA"/>
</dbReference>
<name>A0A3M9NQ40_9BACT</name>